<dbReference type="Proteomes" id="UP001166674">
    <property type="component" value="Unassembled WGS sequence"/>
</dbReference>
<dbReference type="AlphaFoldDB" id="A0AA41STK0"/>
<evidence type="ECO:0000313" key="3">
    <source>
        <dbReference type="Proteomes" id="UP001166674"/>
    </source>
</evidence>
<comment type="caution">
    <text evidence="2">The sequence shown here is derived from an EMBL/GenBank/DDBJ whole genome shotgun (WGS) entry which is preliminary data.</text>
</comment>
<dbReference type="EMBL" id="JAATJV010181743">
    <property type="protein sequence ID" value="MBZ3872040.1"/>
    <property type="molecule type" value="Genomic_DNA"/>
</dbReference>
<evidence type="ECO:0000313" key="2">
    <source>
        <dbReference type="EMBL" id="MBZ3872040.1"/>
    </source>
</evidence>
<name>A0AA41STK0_SCICA</name>
<keyword evidence="3" id="KW-1185">Reference proteome</keyword>
<accession>A0AA41STK0</accession>
<organism evidence="2 3">
    <name type="scientific">Sciurus carolinensis</name>
    <name type="common">Eastern gray squirrel</name>
    <dbReference type="NCBI Taxonomy" id="30640"/>
    <lineage>
        <taxon>Eukaryota</taxon>
        <taxon>Metazoa</taxon>
        <taxon>Chordata</taxon>
        <taxon>Craniata</taxon>
        <taxon>Vertebrata</taxon>
        <taxon>Euteleostomi</taxon>
        <taxon>Mammalia</taxon>
        <taxon>Eutheria</taxon>
        <taxon>Euarchontoglires</taxon>
        <taxon>Glires</taxon>
        <taxon>Rodentia</taxon>
        <taxon>Sciuromorpha</taxon>
        <taxon>Sciuridae</taxon>
        <taxon>Sciurinae</taxon>
        <taxon>Sciurini</taxon>
        <taxon>Sciurus</taxon>
    </lineage>
</organism>
<dbReference type="InterPro" id="IPR047088">
    <property type="entry name" value="ORC5_C"/>
</dbReference>
<gene>
    <name evidence="2" type="ORF">SUZIE_115950</name>
</gene>
<sequence>MEGEPDSDACLNTRQVYETSLVTLQLLTLVCHYHQFKGQKYKCTVSLDFIRAVARTVNFDIIKYLYDLCENKLQSHIDIVTMTKQSCVHPVM</sequence>
<dbReference type="Pfam" id="PF14630">
    <property type="entry name" value="ORC5_C"/>
    <property type="match status" value="1"/>
</dbReference>
<evidence type="ECO:0000259" key="1">
    <source>
        <dbReference type="Pfam" id="PF14630"/>
    </source>
</evidence>
<reference evidence="2" key="1">
    <citation type="submission" date="2020-03" db="EMBL/GenBank/DDBJ databases">
        <title>Studies in the Genomics of Life Span.</title>
        <authorList>
            <person name="Glass D."/>
        </authorList>
    </citation>
    <scope>NUCLEOTIDE SEQUENCE</scope>
    <source>
        <strain evidence="2">SUZIE</strain>
        <tissue evidence="2">Muscle</tissue>
    </source>
</reference>
<feature type="domain" description="Origin recognition complex subunit 5 C-terminal" evidence="1">
    <location>
        <begin position="20"/>
        <end position="65"/>
    </location>
</feature>
<proteinExistence type="predicted"/>
<protein>
    <submittedName>
        <fullName evidence="2">Origin recognition complex subunit 5</fullName>
    </submittedName>
</protein>